<dbReference type="GO" id="GO:0004622">
    <property type="term" value="F:phosphatidylcholine lysophospholipase activity"/>
    <property type="evidence" value="ECO:0007669"/>
    <property type="project" value="TreeGrafter"/>
</dbReference>
<dbReference type="EMBL" id="RKQG01000001">
    <property type="protein sequence ID" value="RPE36090.1"/>
    <property type="molecule type" value="Genomic_DNA"/>
</dbReference>
<dbReference type="PANTHER" id="PTHR30383:SF5">
    <property type="entry name" value="SGNH HYDROLASE-TYPE ESTERASE DOMAIN-CONTAINING PROTEIN"/>
    <property type="match status" value="1"/>
</dbReference>
<feature type="domain" description="SGNH hydrolase-type esterase" evidence="1">
    <location>
        <begin position="12"/>
        <end position="191"/>
    </location>
</feature>
<name>A0A3N4SBQ5_9ACTN</name>
<gene>
    <name evidence="2" type="ORF">EDD38_4457</name>
</gene>
<reference evidence="2 3" key="1">
    <citation type="submission" date="2018-11" db="EMBL/GenBank/DDBJ databases">
        <title>Sequencing the genomes of 1000 actinobacteria strains.</title>
        <authorList>
            <person name="Klenk H.-P."/>
        </authorList>
    </citation>
    <scope>NUCLEOTIDE SEQUENCE [LARGE SCALE GENOMIC DNA]</scope>
    <source>
        <strain evidence="2 3">DSM 44781</strain>
    </source>
</reference>
<sequence length="219" mass="23339">MQTAAATVLFQGDSITDAGRDRARPDDLGHGYAALAAAALPGTPTVLNRGIGGDRLTDLRARWDADTLAHRPDLVSLLIGVNDTWRHHDSGLSSPVDTWEDEYRELLRRLHAHCAPRLVLIEPFLVPVTPDQWAWREDLDPRIHAVRRLAAEHDALLLAADGLLNQAARTAGDPTLIVIDGVHPTDLGHRLLADAWLSLVTGTGTGSGSGSDGGTGSGA</sequence>
<dbReference type="AlphaFoldDB" id="A0A3N4SBQ5"/>
<evidence type="ECO:0000313" key="2">
    <source>
        <dbReference type="EMBL" id="RPE36090.1"/>
    </source>
</evidence>
<dbReference type="InterPro" id="IPR036514">
    <property type="entry name" value="SGNH_hydro_sf"/>
</dbReference>
<proteinExistence type="predicted"/>
<dbReference type="SUPFAM" id="SSF52266">
    <property type="entry name" value="SGNH hydrolase"/>
    <property type="match status" value="1"/>
</dbReference>
<dbReference type="CDD" id="cd01834">
    <property type="entry name" value="SGNH_hydrolase_like_2"/>
    <property type="match status" value="1"/>
</dbReference>
<dbReference type="RefSeq" id="WP_123819248.1">
    <property type="nucleotide sequence ID" value="NZ_RKQG01000001.1"/>
</dbReference>
<dbReference type="Proteomes" id="UP000266906">
    <property type="component" value="Unassembled WGS sequence"/>
</dbReference>
<comment type="caution">
    <text evidence="2">The sequence shown here is derived from an EMBL/GenBank/DDBJ whole genome shotgun (WGS) entry which is preliminary data.</text>
</comment>
<keyword evidence="3" id="KW-1185">Reference proteome</keyword>
<dbReference type="InterPro" id="IPR051532">
    <property type="entry name" value="Ester_Hydrolysis_Enzymes"/>
</dbReference>
<evidence type="ECO:0000259" key="1">
    <source>
        <dbReference type="Pfam" id="PF13472"/>
    </source>
</evidence>
<dbReference type="Pfam" id="PF13472">
    <property type="entry name" value="Lipase_GDSL_2"/>
    <property type="match status" value="1"/>
</dbReference>
<dbReference type="InterPro" id="IPR013830">
    <property type="entry name" value="SGNH_hydro"/>
</dbReference>
<accession>A0A3N4SBQ5</accession>
<evidence type="ECO:0000313" key="3">
    <source>
        <dbReference type="Proteomes" id="UP000266906"/>
    </source>
</evidence>
<dbReference type="PANTHER" id="PTHR30383">
    <property type="entry name" value="THIOESTERASE 1/PROTEASE 1/LYSOPHOSPHOLIPASE L1"/>
    <property type="match status" value="1"/>
</dbReference>
<organism evidence="2 3">
    <name type="scientific">Kitasatospora cineracea</name>
    <dbReference type="NCBI Taxonomy" id="88074"/>
    <lineage>
        <taxon>Bacteria</taxon>
        <taxon>Bacillati</taxon>
        <taxon>Actinomycetota</taxon>
        <taxon>Actinomycetes</taxon>
        <taxon>Kitasatosporales</taxon>
        <taxon>Streptomycetaceae</taxon>
        <taxon>Kitasatospora</taxon>
    </lineage>
</organism>
<dbReference type="Gene3D" id="3.40.50.1110">
    <property type="entry name" value="SGNH hydrolase"/>
    <property type="match status" value="1"/>
</dbReference>
<protein>
    <submittedName>
        <fullName evidence="2">Lysophospholipase L1-like esterase</fullName>
    </submittedName>
</protein>